<dbReference type="PANTHER" id="PTHR13561:SF20">
    <property type="entry name" value="DNA TOPOISOMERASE 2-BINDING PROTEIN 1"/>
    <property type="match status" value="1"/>
</dbReference>
<feature type="compositionally biased region" description="Basic and acidic residues" evidence="2">
    <location>
        <begin position="732"/>
        <end position="747"/>
    </location>
</feature>
<dbReference type="Pfam" id="PF12738">
    <property type="entry name" value="PTCB-BRCT"/>
    <property type="match status" value="1"/>
</dbReference>
<evidence type="ECO:0000313" key="4">
    <source>
        <dbReference type="EMBL" id="THH28236.1"/>
    </source>
</evidence>
<proteinExistence type="predicted"/>
<protein>
    <recommendedName>
        <fullName evidence="3">BRCT domain-containing protein</fullName>
    </recommendedName>
</protein>
<evidence type="ECO:0000256" key="1">
    <source>
        <dbReference type="ARBA" id="ARBA00022737"/>
    </source>
</evidence>
<feature type="domain" description="BRCT" evidence="3">
    <location>
        <begin position="617"/>
        <end position="667"/>
    </location>
</feature>
<feature type="compositionally biased region" description="Polar residues" evidence="2">
    <location>
        <begin position="952"/>
        <end position="963"/>
    </location>
</feature>
<feature type="domain" description="BRCT" evidence="3">
    <location>
        <begin position="497"/>
        <end position="586"/>
    </location>
</feature>
<dbReference type="GO" id="GO:0033314">
    <property type="term" value="P:mitotic DNA replication checkpoint signaling"/>
    <property type="evidence" value="ECO:0007669"/>
    <property type="project" value="TreeGrafter"/>
</dbReference>
<feature type="region of interest" description="Disordered" evidence="2">
    <location>
        <begin position="1"/>
        <end position="48"/>
    </location>
</feature>
<dbReference type="Proteomes" id="UP000308730">
    <property type="component" value="Unassembled WGS sequence"/>
</dbReference>
<dbReference type="PANTHER" id="PTHR13561">
    <property type="entry name" value="DNA REPLICATION REGULATOR DPB11-RELATED"/>
    <property type="match status" value="1"/>
</dbReference>
<feature type="compositionally biased region" description="Low complexity" evidence="2">
    <location>
        <begin position="24"/>
        <end position="34"/>
    </location>
</feature>
<dbReference type="SMART" id="SM00292">
    <property type="entry name" value="BRCT"/>
    <property type="match status" value="4"/>
</dbReference>
<accession>A0A4S4MQ68</accession>
<dbReference type="Gene3D" id="3.40.50.10190">
    <property type="entry name" value="BRCT domain"/>
    <property type="match status" value="4"/>
</dbReference>
<feature type="region of interest" description="Disordered" evidence="2">
    <location>
        <begin position="353"/>
        <end position="373"/>
    </location>
</feature>
<dbReference type="InterPro" id="IPR001357">
    <property type="entry name" value="BRCT_dom"/>
</dbReference>
<feature type="region of interest" description="Disordered" evidence="2">
    <location>
        <begin position="714"/>
        <end position="885"/>
    </location>
</feature>
<dbReference type="PROSITE" id="PS50172">
    <property type="entry name" value="BRCT"/>
    <property type="match status" value="4"/>
</dbReference>
<feature type="domain" description="BRCT" evidence="3">
    <location>
        <begin position="60"/>
        <end position="129"/>
    </location>
</feature>
<gene>
    <name evidence="4" type="ORF">EUX98_g5958</name>
</gene>
<feature type="domain" description="BRCT" evidence="3">
    <location>
        <begin position="146"/>
        <end position="260"/>
    </location>
</feature>
<dbReference type="EMBL" id="SGPM01000192">
    <property type="protein sequence ID" value="THH28236.1"/>
    <property type="molecule type" value="Genomic_DNA"/>
</dbReference>
<keyword evidence="1" id="KW-0677">Repeat</keyword>
<feature type="region of interest" description="Disordered" evidence="2">
    <location>
        <begin position="283"/>
        <end position="321"/>
    </location>
</feature>
<evidence type="ECO:0000259" key="3">
    <source>
        <dbReference type="PROSITE" id="PS50172"/>
    </source>
</evidence>
<feature type="compositionally biased region" description="Basic and acidic residues" evidence="2">
    <location>
        <begin position="903"/>
        <end position="938"/>
    </location>
</feature>
<dbReference type="InterPro" id="IPR036420">
    <property type="entry name" value="BRCT_dom_sf"/>
</dbReference>
<feature type="compositionally biased region" description="Basic and acidic residues" evidence="2">
    <location>
        <begin position="790"/>
        <end position="801"/>
    </location>
</feature>
<dbReference type="SUPFAM" id="SSF52113">
    <property type="entry name" value="BRCT domain"/>
    <property type="match status" value="3"/>
</dbReference>
<dbReference type="AlphaFoldDB" id="A0A4S4MQ68"/>
<name>A0A4S4MQ68_9APHY</name>
<evidence type="ECO:0000256" key="2">
    <source>
        <dbReference type="SAM" id="MobiDB-lite"/>
    </source>
</evidence>
<keyword evidence="5" id="KW-1185">Reference proteome</keyword>
<feature type="compositionally biased region" description="Low complexity" evidence="2">
    <location>
        <begin position="751"/>
        <end position="761"/>
    </location>
</feature>
<reference evidence="4 5" key="1">
    <citation type="submission" date="2019-02" db="EMBL/GenBank/DDBJ databases">
        <title>Genome sequencing of the rare red list fungi Antrodiella citrinella (Flaviporus citrinellus).</title>
        <authorList>
            <person name="Buettner E."/>
            <person name="Kellner H."/>
        </authorList>
    </citation>
    <scope>NUCLEOTIDE SEQUENCE [LARGE SCALE GENOMIC DNA]</scope>
    <source>
        <strain evidence="4 5">DSM 108506</strain>
    </source>
</reference>
<comment type="caution">
    <text evidence="4">The sequence shown here is derived from an EMBL/GenBank/DDBJ whole genome shotgun (WGS) entry which is preliminary data.</text>
</comment>
<feature type="compositionally biased region" description="Pro residues" evidence="2">
    <location>
        <begin position="762"/>
        <end position="775"/>
    </location>
</feature>
<organism evidence="4 5">
    <name type="scientific">Antrodiella citrinella</name>
    <dbReference type="NCBI Taxonomy" id="2447956"/>
    <lineage>
        <taxon>Eukaryota</taxon>
        <taxon>Fungi</taxon>
        <taxon>Dikarya</taxon>
        <taxon>Basidiomycota</taxon>
        <taxon>Agaricomycotina</taxon>
        <taxon>Agaricomycetes</taxon>
        <taxon>Polyporales</taxon>
        <taxon>Steccherinaceae</taxon>
        <taxon>Antrodiella</taxon>
    </lineage>
</organism>
<feature type="region of interest" description="Disordered" evidence="2">
    <location>
        <begin position="899"/>
        <end position="982"/>
    </location>
</feature>
<dbReference type="CDD" id="cd17731">
    <property type="entry name" value="BRCT_TopBP1_rpt2_like"/>
    <property type="match status" value="1"/>
</dbReference>
<dbReference type="OrthoDB" id="251770at2759"/>
<evidence type="ECO:0000313" key="5">
    <source>
        <dbReference type="Proteomes" id="UP000308730"/>
    </source>
</evidence>
<feature type="compositionally biased region" description="Basic residues" evidence="2">
    <location>
        <begin position="852"/>
        <end position="863"/>
    </location>
</feature>
<sequence length="982" mass="107978">MAYRRNKSNKVPNVKLRPAIPAPSGSSSNSRNGSKQMKRNDSGFDSEGEGDVSAAYSVDICPRPFKGVLLCATGINDKQAIELGAQSLSDLTDRVTHVIAEVPGSAKYTCALMNGTPIMHPSWITESYKVWLRGDDVDLRDSVARHRLPIFNDVVITVSGISSVERRMEINKLVSKNGGTYVKNLERPVKVTHLVCSREDDGTVDKENMNEPWTSEKTDKMIYAQKFNERREANIHIVWEEWLWDCITYGGRFDEEEYSITKPRPQRKTGPIPMVVGAADTTIPVDHPIEPSSSNPQPDPVSPGAQRPTFHTSEEEEELASVKRVPNVKLRIWETIMGSRGFEVSGGKLIRSPSKSQAARQSVPPAFPPADLNIGGSTSFTAKLAQEENGRPAAAGGSLLASFRRTKSFAPATKDTSTQKAKQPFQLVATLAAVSSEDAFWGVPGGEIGPILAQGGEDIPVASGSHIPSEYAREAIARESSFMVAGPSRQQVDESVAKAGIFNGMTFHALGEARCASVRTAVEDSGGKLVDDRDAEVDYIIVRLVSGSKLYREEPDESLRGKYRTECWLERCMYEERICEPSEHIAFVPLGIQTPIAGAEEISLSCSGLDQSEGFWIRRLARALGITLAVTFSRRTTHLLCPSMTGAKFEKAREWNIAVVDMTWLEQLARIGHVPSISVHDTPSPGLLDASEFASAQNVVDYKGKSREIADVTKAGLNERNSPGFEAPPPQDLRRSESRMRSREHADTMFGPPGELLSHSPPSSPPMPPGDPATSPPRSRAPTAEPRSTPVHDDQTHDTGLDRQPTLQKLKEDMMQTRIPSSKSPSPIKPPFGEQLQRSKRQPSDEDFQMGRGKRARPLLRSKSKQDQQLLLGPLPPPLAPNQFDPYAIVGEEDISMLAAGKSDSEEQNIRVTYEDPHQRDERERLMRLLESQKKEIWEVDDDEPTPPPAQPTANSKPAQKSSSVKKGRNAPSKRGSRVSGF</sequence>
<dbReference type="GO" id="GO:0006270">
    <property type="term" value="P:DNA replication initiation"/>
    <property type="evidence" value="ECO:0007669"/>
    <property type="project" value="TreeGrafter"/>
</dbReference>
<dbReference type="InterPro" id="IPR059215">
    <property type="entry name" value="BRCT2_TopBP1-like"/>
</dbReference>
<dbReference type="Pfam" id="PF00533">
    <property type="entry name" value="BRCT"/>
    <property type="match status" value="2"/>
</dbReference>
<dbReference type="GO" id="GO:0007095">
    <property type="term" value="P:mitotic G2 DNA damage checkpoint signaling"/>
    <property type="evidence" value="ECO:0007669"/>
    <property type="project" value="TreeGrafter"/>
</dbReference>